<comment type="caution">
    <text evidence="2">The sequence shown here is derived from an EMBL/GenBank/DDBJ whole genome shotgun (WGS) entry which is preliminary data.</text>
</comment>
<evidence type="ECO:0000313" key="2">
    <source>
        <dbReference type="EMBL" id="RNB89567.1"/>
    </source>
</evidence>
<dbReference type="Pfam" id="PF14007">
    <property type="entry name" value="YtpI"/>
    <property type="match status" value="1"/>
</dbReference>
<evidence type="ECO:0008006" key="4">
    <source>
        <dbReference type="Google" id="ProtNLM"/>
    </source>
</evidence>
<gene>
    <name evidence="2" type="ORF">EDM56_10270</name>
</gene>
<proteinExistence type="predicted"/>
<keyword evidence="1" id="KW-0472">Membrane</keyword>
<feature type="transmembrane region" description="Helical" evidence="1">
    <location>
        <begin position="65"/>
        <end position="83"/>
    </location>
</feature>
<dbReference type="OrthoDB" id="2472171at2"/>
<dbReference type="EMBL" id="RHHQ01000008">
    <property type="protein sequence ID" value="RNB89567.1"/>
    <property type="molecule type" value="Genomic_DNA"/>
</dbReference>
<keyword evidence="3" id="KW-1185">Reference proteome</keyword>
<keyword evidence="1" id="KW-0812">Transmembrane</keyword>
<dbReference type="InterPro" id="IPR025618">
    <property type="entry name" value="YtpI"/>
</dbReference>
<evidence type="ECO:0000256" key="1">
    <source>
        <dbReference type="SAM" id="Phobius"/>
    </source>
</evidence>
<name>A0A3M8DRG6_9BACL</name>
<accession>A0A3M8DRG6</accession>
<dbReference type="Proteomes" id="UP000271031">
    <property type="component" value="Unassembled WGS sequence"/>
</dbReference>
<feature type="transmembrane region" description="Helical" evidence="1">
    <location>
        <begin position="43"/>
        <end position="59"/>
    </location>
</feature>
<keyword evidence="1" id="KW-1133">Transmembrane helix</keyword>
<feature type="transmembrane region" description="Helical" evidence="1">
    <location>
        <begin position="6"/>
        <end position="22"/>
    </location>
</feature>
<evidence type="ECO:0000313" key="3">
    <source>
        <dbReference type="Proteomes" id="UP000271031"/>
    </source>
</evidence>
<protein>
    <recommendedName>
        <fullName evidence="4">YtpI-like protein</fullName>
    </recommendedName>
</protein>
<dbReference type="RefSeq" id="WP_122917823.1">
    <property type="nucleotide sequence ID" value="NZ_RHHQ01000008.1"/>
</dbReference>
<reference evidence="2 3" key="1">
    <citation type="submission" date="2018-10" db="EMBL/GenBank/DDBJ databases">
        <title>Phylogenomics of Brevibacillus.</title>
        <authorList>
            <person name="Dunlap C."/>
        </authorList>
    </citation>
    <scope>NUCLEOTIDE SEQUENCE [LARGE SCALE GENOMIC DNA]</scope>
    <source>
        <strain evidence="2 3">JCM 15716</strain>
    </source>
</reference>
<sequence length="103" mass="11675">MWFAIYLTGFVGSLVLALYFSIMARQRGIHPLVSRMTLGKMNMAIGVLFTLMALNQFTFEDLTGVRIGVALVLLLVGLVNLIFGTRNYIQYRRGWIMELKKNG</sequence>
<organism evidence="2 3">
    <name type="scientific">Brevibacillus fluminis</name>
    <dbReference type="NCBI Taxonomy" id="511487"/>
    <lineage>
        <taxon>Bacteria</taxon>
        <taxon>Bacillati</taxon>
        <taxon>Bacillota</taxon>
        <taxon>Bacilli</taxon>
        <taxon>Bacillales</taxon>
        <taxon>Paenibacillaceae</taxon>
        <taxon>Brevibacillus</taxon>
    </lineage>
</organism>
<dbReference type="AlphaFoldDB" id="A0A3M8DRG6"/>